<feature type="domain" description="ABC transmembrane type-1" evidence="9">
    <location>
        <begin position="57"/>
        <end position="263"/>
    </location>
</feature>
<dbReference type="Proteomes" id="UP000541058">
    <property type="component" value="Unassembled WGS sequence"/>
</dbReference>
<evidence type="ECO:0000256" key="6">
    <source>
        <dbReference type="ARBA" id="ARBA00022989"/>
    </source>
</evidence>
<dbReference type="GO" id="GO:0055085">
    <property type="term" value="P:transmembrane transport"/>
    <property type="evidence" value="ECO:0007669"/>
    <property type="project" value="InterPro"/>
</dbReference>
<sequence length="550" mass="60294">MNKINKSIQSFLIGALGIFIFIMPLLTLFALAFETEGGFSLQNFNAIFSSSRSGLAIKNTLIVGGASTVLAFLLGGLYAFMVAYTNVKYKKLLEILIILPYLIPGYIVTLAWTSLFSGNGVINRLLMQLGLPKVSMYSLGGIIFVLGVSNAALVYLNLVDVLRKIPQEQEQASQVAGYSLKETLMKINLKSVRGPILSAIVLSFLSAIDNFAIPITLGTPGGISVLSTYIYEKAIGFGPTSFNEASALAIVLSSVSLVAVLIQKSLTLREKPLESQMASYHHRLALKPVKRRLLQTVLIVLLVILNIIPLIFMFLSSLHKGYVRSIFDVSHMSLANYQFILTTPGMYSGFLTSLWLTLSSLAVCLLIGVWVMYMKSRYQLKSVFFVETGASLTYSVPGIVLALSMIFYWGKVPNVYGTMLILWIAYVTRYALLLIRGSQTAFMTVGPELEEAAIVSGSSSIEKWFKIIFPMIRQQLLSSSFLMIVGALTELTLSSLLSAANSKTIGLTIFALQTGGDNAIAQAYSVLLTLLILTILMMRSRWENKEGKSK</sequence>
<dbReference type="InterPro" id="IPR035906">
    <property type="entry name" value="MetI-like_sf"/>
</dbReference>
<dbReference type="SUPFAM" id="SSF161098">
    <property type="entry name" value="MetI-like"/>
    <property type="match status" value="2"/>
</dbReference>
<evidence type="ECO:0000313" key="11">
    <source>
        <dbReference type="Proteomes" id="UP000541058"/>
    </source>
</evidence>
<feature type="domain" description="ABC transmembrane type-1" evidence="9">
    <location>
        <begin position="350"/>
        <end position="539"/>
    </location>
</feature>
<comment type="subcellular location">
    <subcellularLocation>
        <location evidence="1">Cell inner membrane</location>
        <topology evidence="1">Multi-pass membrane protein</topology>
    </subcellularLocation>
    <subcellularLocation>
        <location evidence="8">Cell membrane</location>
        <topology evidence="8">Multi-pass membrane protein</topology>
    </subcellularLocation>
</comment>
<comment type="similarity">
    <text evidence="8">Belongs to the binding-protein-dependent transport system permease family.</text>
</comment>
<dbReference type="CDD" id="cd06261">
    <property type="entry name" value="TM_PBP2"/>
    <property type="match status" value="2"/>
</dbReference>
<feature type="transmembrane region" description="Helical" evidence="8">
    <location>
        <begin position="95"/>
        <end position="116"/>
    </location>
</feature>
<gene>
    <name evidence="10" type="ORF">GX355_00585</name>
</gene>
<feature type="transmembrane region" description="Helical" evidence="8">
    <location>
        <begin position="61"/>
        <end position="83"/>
    </location>
</feature>
<dbReference type="RefSeq" id="WP_276645677.1">
    <property type="nucleotide sequence ID" value="NZ_JAAYSM010000017.1"/>
</dbReference>
<name>A0A7X8C1Q6_9LACT</name>
<dbReference type="Pfam" id="PF00528">
    <property type="entry name" value="BPD_transp_1"/>
    <property type="match status" value="2"/>
</dbReference>
<feature type="transmembrane region" description="Helical" evidence="8">
    <location>
        <begin position="293"/>
        <end position="315"/>
    </location>
</feature>
<feature type="transmembrane region" description="Helical" evidence="8">
    <location>
        <begin position="415"/>
        <end position="435"/>
    </location>
</feature>
<proteinExistence type="inferred from homology"/>
<evidence type="ECO:0000256" key="3">
    <source>
        <dbReference type="ARBA" id="ARBA00022475"/>
    </source>
</evidence>
<feature type="transmembrane region" description="Helical" evidence="8">
    <location>
        <begin position="196"/>
        <end position="217"/>
    </location>
</feature>
<keyword evidence="6 8" id="KW-1133">Transmembrane helix</keyword>
<feature type="transmembrane region" description="Helical" evidence="8">
    <location>
        <begin position="519"/>
        <end position="538"/>
    </location>
</feature>
<accession>A0A7X8C1Q6</accession>
<dbReference type="PROSITE" id="PS50928">
    <property type="entry name" value="ABC_TM1"/>
    <property type="match status" value="2"/>
</dbReference>
<dbReference type="PANTHER" id="PTHR43357">
    <property type="entry name" value="INNER MEMBRANE ABC TRANSPORTER PERMEASE PROTEIN YDCV"/>
    <property type="match status" value="1"/>
</dbReference>
<reference evidence="10 11" key="1">
    <citation type="journal article" date="2020" name="Biotechnol. Biofuels">
        <title>New insights from the biogas microbiome by comprehensive genome-resolved metagenomics of nearly 1600 species originating from multiple anaerobic digesters.</title>
        <authorList>
            <person name="Campanaro S."/>
            <person name="Treu L."/>
            <person name="Rodriguez-R L.M."/>
            <person name="Kovalovszki A."/>
            <person name="Ziels R.M."/>
            <person name="Maus I."/>
            <person name="Zhu X."/>
            <person name="Kougias P.G."/>
            <person name="Basile A."/>
            <person name="Luo G."/>
            <person name="Schluter A."/>
            <person name="Konstantinidis K.T."/>
            <person name="Angelidaki I."/>
        </authorList>
    </citation>
    <scope>NUCLEOTIDE SEQUENCE [LARGE SCALE GENOMIC DNA]</scope>
    <source>
        <strain evidence="10">AS23ysBPME_34</strain>
    </source>
</reference>
<keyword evidence="3" id="KW-1003">Cell membrane</keyword>
<keyword evidence="5 8" id="KW-0812">Transmembrane</keyword>
<evidence type="ECO:0000256" key="1">
    <source>
        <dbReference type="ARBA" id="ARBA00004429"/>
    </source>
</evidence>
<evidence type="ECO:0000256" key="4">
    <source>
        <dbReference type="ARBA" id="ARBA00022519"/>
    </source>
</evidence>
<feature type="transmembrane region" description="Helical" evidence="8">
    <location>
        <begin position="385"/>
        <end position="409"/>
    </location>
</feature>
<evidence type="ECO:0000256" key="8">
    <source>
        <dbReference type="RuleBase" id="RU363032"/>
    </source>
</evidence>
<dbReference type="PANTHER" id="PTHR43357:SF3">
    <property type="entry name" value="FE(3+)-TRANSPORT SYSTEM PERMEASE PROTEIN FBPB 2"/>
    <property type="match status" value="1"/>
</dbReference>
<feature type="transmembrane region" description="Helical" evidence="8">
    <location>
        <begin position="245"/>
        <end position="262"/>
    </location>
</feature>
<evidence type="ECO:0000256" key="2">
    <source>
        <dbReference type="ARBA" id="ARBA00022448"/>
    </source>
</evidence>
<keyword evidence="2 8" id="KW-0813">Transport</keyword>
<evidence type="ECO:0000259" key="9">
    <source>
        <dbReference type="PROSITE" id="PS50928"/>
    </source>
</evidence>
<comment type="caution">
    <text evidence="10">The sequence shown here is derived from an EMBL/GenBank/DDBJ whole genome shotgun (WGS) entry which is preliminary data.</text>
</comment>
<protein>
    <submittedName>
        <fullName evidence="10">Iron ABC transporter permease</fullName>
    </submittedName>
</protein>
<dbReference type="GO" id="GO:0005886">
    <property type="term" value="C:plasma membrane"/>
    <property type="evidence" value="ECO:0007669"/>
    <property type="project" value="UniProtKB-SubCell"/>
</dbReference>
<feature type="transmembrane region" description="Helical" evidence="8">
    <location>
        <begin position="136"/>
        <end position="158"/>
    </location>
</feature>
<evidence type="ECO:0000313" key="10">
    <source>
        <dbReference type="EMBL" id="NLJ17335.1"/>
    </source>
</evidence>
<keyword evidence="4" id="KW-0997">Cell inner membrane</keyword>
<dbReference type="InterPro" id="IPR000515">
    <property type="entry name" value="MetI-like"/>
</dbReference>
<evidence type="ECO:0000256" key="5">
    <source>
        <dbReference type="ARBA" id="ARBA00022692"/>
    </source>
</evidence>
<evidence type="ECO:0000256" key="7">
    <source>
        <dbReference type="ARBA" id="ARBA00023136"/>
    </source>
</evidence>
<feature type="transmembrane region" description="Helical" evidence="8">
    <location>
        <begin position="476"/>
        <end position="499"/>
    </location>
</feature>
<feature type="transmembrane region" description="Helical" evidence="8">
    <location>
        <begin position="12"/>
        <end position="33"/>
    </location>
</feature>
<organism evidence="10 11">
    <name type="scientific">Globicatella sulfidifaciens</name>
    <dbReference type="NCBI Taxonomy" id="136093"/>
    <lineage>
        <taxon>Bacteria</taxon>
        <taxon>Bacillati</taxon>
        <taxon>Bacillota</taxon>
        <taxon>Bacilli</taxon>
        <taxon>Lactobacillales</taxon>
        <taxon>Aerococcaceae</taxon>
        <taxon>Globicatella</taxon>
    </lineage>
</organism>
<dbReference type="Gene3D" id="1.10.3720.10">
    <property type="entry name" value="MetI-like"/>
    <property type="match status" value="2"/>
</dbReference>
<feature type="transmembrane region" description="Helical" evidence="8">
    <location>
        <begin position="354"/>
        <end position="373"/>
    </location>
</feature>
<keyword evidence="7 8" id="KW-0472">Membrane</keyword>
<dbReference type="EMBL" id="JAAYSM010000017">
    <property type="protein sequence ID" value="NLJ17335.1"/>
    <property type="molecule type" value="Genomic_DNA"/>
</dbReference>
<dbReference type="AlphaFoldDB" id="A0A7X8C1Q6"/>